<evidence type="ECO:0008006" key="3">
    <source>
        <dbReference type="Google" id="ProtNLM"/>
    </source>
</evidence>
<dbReference type="STRING" id="604089.SAMN04487942_2658"/>
<protein>
    <recommendedName>
        <fullName evidence="3">Lipoprotein</fullName>
    </recommendedName>
</protein>
<organism evidence="1 2">
    <name type="scientific">Flavobacterium sinopsychrotolerans</name>
    <dbReference type="NCBI Taxonomy" id="604089"/>
    <lineage>
        <taxon>Bacteria</taxon>
        <taxon>Pseudomonadati</taxon>
        <taxon>Bacteroidota</taxon>
        <taxon>Flavobacteriia</taxon>
        <taxon>Flavobacteriales</taxon>
        <taxon>Flavobacteriaceae</taxon>
        <taxon>Flavobacterium</taxon>
    </lineage>
</organism>
<sequence length="332" mass="36640">MYLEQIKNSIFVTNTIKMKRVLSLLVFSMFLNGCDDGDLIQEDINFEDVTAQKCSTNNIIYKLKDSEALIFEATGVTFPTETTSQELNISSANRVIYRFYNGTVSASTICESIPPATPIVTGQWTATGGKIVINTTAVKTTDEKDNSTKITGYKHNITFKNITFDKGNGKEQIYETFAFGDYIISATPLPFSFNKTLEQCPSSKQLYDYNSSEALILDVDSALIVNEATPLNAPRTGLISDTKNKLTYRLFSGLVTDAYFCNTTFPATPVVTEEWIAVAGIANTSGIIEVTTTVFGNGFKHTVVLKKVKMKKGNSDFILGDNYIYGELLTTN</sequence>
<name>A0A1H8PE84_9FLAO</name>
<dbReference type="Proteomes" id="UP000198657">
    <property type="component" value="Unassembled WGS sequence"/>
</dbReference>
<dbReference type="EMBL" id="FODN01000006">
    <property type="protein sequence ID" value="SEO40260.1"/>
    <property type="molecule type" value="Genomic_DNA"/>
</dbReference>
<evidence type="ECO:0000313" key="2">
    <source>
        <dbReference type="Proteomes" id="UP000198657"/>
    </source>
</evidence>
<accession>A0A1H8PE84</accession>
<keyword evidence="2" id="KW-1185">Reference proteome</keyword>
<evidence type="ECO:0000313" key="1">
    <source>
        <dbReference type="EMBL" id="SEO40260.1"/>
    </source>
</evidence>
<dbReference type="AlphaFoldDB" id="A0A1H8PE84"/>
<proteinExistence type="predicted"/>
<gene>
    <name evidence="1" type="ORF">SAMN04487942_2658</name>
</gene>
<reference evidence="2" key="1">
    <citation type="submission" date="2016-10" db="EMBL/GenBank/DDBJ databases">
        <authorList>
            <person name="Varghese N."/>
            <person name="Submissions S."/>
        </authorList>
    </citation>
    <scope>NUCLEOTIDE SEQUENCE [LARGE SCALE GENOMIC DNA]</scope>
    <source>
        <strain evidence="2">CGMCC 1.8704</strain>
    </source>
</reference>